<keyword evidence="1 4" id="KW-0812">Transmembrane</keyword>
<keyword evidence="7" id="KW-1185">Reference proteome</keyword>
<feature type="transmembrane region" description="Helical" evidence="4">
    <location>
        <begin position="291"/>
        <end position="314"/>
    </location>
</feature>
<gene>
    <name evidence="6" type="ORF">DZ860_14090</name>
</gene>
<dbReference type="GO" id="GO:0005886">
    <property type="term" value="C:plasma membrane"/>
    <property type="evidence" value="ECO:0007669"/>
    <property type="project" value="TreeGrafter"/>
</dbReference>
<feature type="transmembrane region" description="Helical" evidence="4">
    <location>
        <begin position="92"/>
        <end position="113"/>
    </location>
</feature>
<feature type="transmembrane region" description="Helical" evidence="4">
    <location>
        <begin position="267"/>
        <end position="285"/>
    </location>
</feature>
<organism evidence="6 7">
    <name type="scientific">Vibrio sinensis</name>
    <dbReference type="NCBI Taxonomy" id="2302434"/>
    <lineage>
        <taxon>Bacteria</taxon>
        <taxon>Pseudomonadati</taxon>
        <taxon>Pseudomonadota</taxon>
        <taxon>Gammaproteobacteria</taxon>
        <taxon>Vibrionales</taxon>
        <taxon>Vibrionaceae</taxon>
        <taxon>Vibrio</taxon>
    </lineage>
</organism>
<evidence type="ECO:0000313" key="7">
    <source>
        <dbReference type="Proteomes" id="UP000273252"/>
    </source>
</evidence>
<dbReference type="PANTHER" id="PTHR23537">
    <property type="match status" value="1"/>
</dbReference>
<feature type="transmembrane region" description="Helical" evidence="4">
    <location>
        <begin position="353"/>
        <end position="375"/>
    </location>
</feature>
<evidence type="ECO:0000256" key="1">
    <source>
        <dbReference type="ARBA" id="ARBA00022692"/>
    </source>
</evidence>
<keyword evidence="2 4" id="KW-1133">Transmembrane helix</keyword>
<evidence type="ECO:0000256" key="3">
    <source>
        <dbReference type="ARBA" id="ARBA00023136"/>
    </source>
</evidence>
<proteinExistence type="predicted"/>
<comment type="caution">
    <text evidence="6">The sequence shown here is derived from an EMBL/GenBank/DDBJ whole genome shotgun (WGS) entry which is preliminary data.</text>
</comment>
<feature type="transmembrane region" description="Helical" evidence="4">
    <location>
        <begin position="154"/>
        <end position="171"/>
    </location>
</feature>
<evidence type="ECO:0000256" key="2">
    <source>
        <dbReference type="ARBA" id="ARBA00022989"/>
    </source>
</evidence>
<dbReference type="InterPro" id="IPR020846">
    <property type="entry name" value="MFS_dom"/>
</dbReference>
<dbReference type="PANTHER" id="PTHR23537:SF1">
    <property type="entry name" value="SUGAR TRANSPORTER"/>
    <property type="match status" value="1"/>
</dbReference>
<feature type="transmembrane region" description="Helical" evidence="4">
    <location>
        <begin position="12"/>
        <end position="32"/>
    </location>
</feature>
<feature type="transmembrane region" description="Helical" evidence="4">
    <location>
        <begin position="125"/>
        <end position="148"/>
    </location>
</feature>
<accession>A0A3A6QQG6</accession>
<sequence>MAGAGATFIGVGLGRFAYIALLPIVIQAGWFTESEATYLSATTLLGYILGAPLSTWLIRFIPSEYVIRMAMLLCSLSYLLCAWDSLPIQWFYSWRFIAGASGAILMIVAPPFIMRRHISTKKSKVSGVIFSGLGLGVVLSGFIVPLLFVYGVNAIWLGVGFSGLLMTAITWRSWQVASESSASLYIDSSLTCLSQSKKITLIFISIAYAFDALGYLPHTLFWVDFIVRELDMPVHYGGLFWAVFGIGAIIGPLISGAVADRFGVQKTLVVVLLIKATAVLLPALNTHSLTLMVSAFFVGVGTPAVVSLVSSYTLENAGYELHTKAWGIMTFCFALSQALFGYFFVYFSLQLSSYIPLFIVGSIALMLASLCIYVSQSTRKSHPVKAAQ</sequence>
<dbReference type="EMBL" id="QVMU01000013">
    <property type="protein sequence ID" value="RJX70072.1"/>
    <property type="molecule type" value="Genomic_DNA"/>
</dbReference>
<protein>
    <submittedName>
        <fullName evidence="6">YbfB/YjiJ family MFS transporter</fullName>
    </submittedName>
</protein>
<feature type="transmembrane region" description="Helical" evidence="4">
    <location>
        <begin position="199"/>
        <end position="216"/>
    </location>
</feature>
<evidence type="ECO:0000259" key="5">
    <source>
        <dbReference type="PROSITE" id="PS50850"/>
    </source>
</evidence>
<evidence type="ECO:0000256" key="4">
    <source>
        <dbReference type="SAM" id="Phobius"/>
    </source>
</evidence>
<dbReference type="PROSITE" id="PS50850">
    <property type="entry name" value="MFS"/>
    <property type="match status" value="1"/>
</dbReference>
<feature type="domain" description="Major facilitator superfamily (MFS) profile" evidence="5">
    <location>
        <begin position="200"/>
        <end position="388"/>
    </location>
</feature>
<reference evidence="6 7" key="1">
    <citation type="submission" date="2018-08" db="EMBL/GenBank/DDBJ databases">
        <title>Vibrio isolated from the Eastern China Marginal Seas.</title>
        <authorList>
            <person name="Li Y."/>
        </authorList>
    </citation>
    <scope>NUCLEOTIDE SEQUENCE [LARGE SCALE GENOMIC DNA]</scope>
    <source>
        <strain evidence="6 7">BEI233</strain>
    </source>
</reference>
<dbReference type="OrthoDB" id="9797953at2"/>
<feature type="transmembrane region" description="Helical" evidence="4">
    <location>
        <begin position="326"/>
        <end position="347"/>
    </location>
</feature>
<dbReference type="Proteomes" id="UP000273252">
    <property type="component" value="Unassembled WGS sequence"/>
</dbReference>
<keyword evidence="3 4" id="KW-0472">Membrane</keyword>
<feature type="transmembrane region" description="Helical" evidence="4">
    <location>
        <begin position="38"/>
        <end position="58"/>
    </location>
</feature>
<dbReference type="AlphaFoldDB" id="A0A3A6QQG6"/>
<dbReference type="GO" id="GO:0022857">
    <property type="term" value="F:transmembrane transporter activity"/>
    <property type="evidence" value="ECO:0007669"/>
    <property type="project" value="InterPro"/>
</dbReference>
<feature type="transmembrane region" description="Helical" evidence="4">
    <location>
        <begin position="236"/>
        <end position="255"/>
    </location>
</feature>
<feature type="transmembrane region" description="Helical" evidence="4">
    <location>
        <begin position="65"/>
        <end position="86"/>
    </location>
</feature>
<dbReference type="InterPro" id="IPR010645">
    <property type="entry name" value="MFS_4"/>
</dbReference>
<dbReference type="Pfam" id="PF06779">
    <property type="entry name" value="MFS_4"/>
    <property type="match status" value="1"/>
</dbReference>
<name>A0A3A6QQG6_9VIBR</name>
<dbReference type="InterPro" id="IPR036259">
    <property type="entry name" value="MFS_trans_sf"/>
</dbReference>
<dbReference type="SUPFAM" id="SSF103473">
    <property type="entry name" value="MFS general substrate transporter"/>
    <property type="match status" value="1"/>
</dbReference>
<evidence type="ECO:0000313" key="6">
    <source>
        <dbReference type="EMBL" id="RJX70072.1"/>
    </source>
</evidence>
<dbReference type="Gene3D" id="1.20.1250.20">
    <property type="entry name" value="MFS general substrate transporter like domains"/>
    <property type="match status" value="2"/>
</dbReference>